<keyword evidence="1" id="KW-0175">Coiled coil</keyword>
<feature type="region of interest" description="Disordered" evidence="2">
    <location>
        <begin position="698"/>
        <end position="1079"/>
    </location>
</feature>
<feature type="compositionally biased region" description="Basic and acidic residues" evidence="2">
    <location>
        <begin position="400"/>
        <end position="418"/>
    </location>
</feature>
<feature type="compositionally biased region" description="Low complexity" evidence="2">
    <location>
        <begin position="506"/>
        <end position="528"/>
    </location>
</feature>
<dbReference type="Proteomes" id="UP000593566">
    <property type="component" value="Unassembled WGS sequence"/>
</dbReference>
<feature type="compositionally biased region" description="Acidic residues" evidence="2">
    <location>
        <begin position="436"/>
        <end position="448"/>
    </location>
</feature>
<feature type="compositionally biased region" description="Low complexity" evidence="2">
    <location>
        <begin position="1284"/>
        <end position="1299"/>
    </location>
</feature>
<feature type="compositionally biased region" description="Low complexity" evidence="2">
    <location>
        <begin position="939"/>
        <end position="953"/>
    </location>
</feature>
<feature type="compositionally biased region" description="Polar residues" evidence="2">
    <location>
        <begin position="1118"/>
        <end position="1133"/>
    </location>
</feature>
<dbReference type="RefSeq" id="XP_037154259.1">
    <property type="nucleotide sequence ID" value="XM_037300411.1"/>
</dbReference>
<feature type="compositionally biased region" description="Polar residues" evidence="2">
    <location>
        <begin position="831"/>
        <end position="841"/>
    </location>
</feature>
<feature type="coiled-coil region" evidence="1">
    <location>
        <begin position="166"/>
        <end position="221"/>
    </location>
</feature>
<keyword evidence="4" id="KW-1185">Reference proteome</keyword>
<feature type="region of interest" description="Disordered" evidence="2">
    <location>
        <begin position="400"/>
        <end position="542"/>
    </location>
</feature>
<sequence>MSSQIKNTAQKILTEILKYHTVIPPATNPRLPQESGLNIPQGIPALFAYSQLHGNDHSPDKTVVKAFLLHQAGNLLSLRLVVMACGLIYLSRPIIGPVLSSVWDELGHDRHELLNGDPLPNNETMTKAKLELEPKSATKDESKPKPDLNTYPEPESRTVSITIAELKELNDLADATQARLDAAQRLQEDMLTANCDLNDDVERLEDEIERVKKQAQDDAAHSDARIRALSDQIDIDKDAKDTVWKERENFRLGGKELKKRLEDLQAEFNILEDDRDECQDEREKLAAEIAKALSDAAATGQAQDKRIEDLESQKDKEVADATTALTALKTQMEDLKKAYEILSIDSEAQKSAAVDDEEVMKEYQDICEDLEQEVTQQKKDLQVAEDEKASLRAEIAALKERLEAQDKEKSGAKDGGRQDEDEDDASNDDGGKDQGRDDDDDAADDDADDGRNGGGEKVADGVDDNGAQGNDGATDTPPSSEGPSTAQSYGGPSGPPKPRSLTSSCAPPAMEPSPSTASSPPAESTPLAKSSPPKDSSTRTVTTVLNAVAPEFKPSTGPKSAVPRMLPTHQAYFASLVGIVPPTPGSSAAVLADSPIESAQEPGGPVLTYSPAPKAAGPGGAKNAHIRKLNEDVMKKAWRRQSGMPDTDEEIILAPEDEREIEGMFQRQIIQAYTQIVALPAFPPSYSDIINAPEMTSVHRTTSAPAARNLAQERDEKEDEEAHASGEEQRKEHSRNSEIRGQLMALAVADNYPENCPDNADADSEHEEIHSSSSGPASELHRQRATTSRYPAEEKPTGTRSGSAPASRFSSQNTRSSEVADEEDAEPSPSIGEQQANSAGGSATAPDVPSEEDVPQSVTPHGRAAAREHSGPSSSKESEAEEDDENDGDWSDVEDDDHGKEEKEEEDDGAPMLGNYKVTRGPKPTEDNSKKPMLGSYNGTRGEGPSSSESGTPKAVEESGANGGWIDVEEEEDEEDEEDGEDQKEDQNEEDESEKDGKDEEDEKDDQEGVNAPLPIPQSQPPTRELPLSVAGAIDASSPAARGYRGDRPNPEATRDEQPANRPPSSIFPSIENATKTHDEAVGDAFADCFREHGTKKLEDSMWADKKPDAKAKAIPQRASSTPAEGVASSRTPNRLGDGGVTRAPPRGPPNFSHLPKPQPPPGAPTGPQGHASRRPGPERSDSGIQTSVGLDDPDTTPRVRLPVSPSCGSDNLPPQPMASQAQSSPVNVATRTCTQGELDDGTQAARALLPPSKPIYRGSPLRNVIGAAPSEKNNGGVQPATVASPAGTPAGSASWSPRGHGRGGRGGLGARGAHTPQKRNPTHGPTANTSKATPTDPDAQDDFKILGASRRGGQDGRGAAGNGNRSSFGFGVRGRGGGPATPTPQPGPARGSRSANTASSSFQRWQDRMAEAAGAEAETKQR</sequence>
<feature type="region of interest" description="Disordered" evidence="2">
    <location>
        <begin position="1097"/>
        <end position="1229"/>
    </location>
</feature>
<accession>A0A8H6CLF6</accession>
<proteinExistence type="predicted"/>
<gene>
    <name evidence="3" type="ORF">HO133_009550</name>
</gene>
<evidence type="ECO:0000256" key="2">
    <source>
        <dbReference type="SAM" id="MobiDB-lite"/>
    </source>
</evidence>
<evidence type="ECO:0000313" key="4">
    <source>
        <dbReference type="Proteomes" id="UP000593566"/>
    </source>
</evidence>
<feature type="compositionally biased region" description="Polar residues" evidence="2">
    <location>
        <begin position="798"/>
        <end position="817"/>
    </location>
</feature>
<feature type="region of interest" description="Disordered" evidence="2">
    <location>
        <begin position="1242"/>
        <end position="1423"/>
    </location>
</feature>
<feature type="compositionally biased region" description="Basic and acidic residues" evidence="2">
    <location>
        <begin position="1097"/>
        <end position="1112"/>
    </location>
</feature>
<feature type="compositionally biased region" description="Basic and acidic residues" evidence="2">
    <location>
        <begin position="131"/>
        <end position="146"/>
    </location>
</feature>
<dbReference type="EMBL" id="JACCJB010000007">
    <property type="protein sequence ID" value="KAF6225550.1"/>
    <property type="molecule type" value="Genomic_DNA"/>
</dbReference>
<organism evidence="3 4">
    <name type="scientific">Letharia lupina</name>
    <dbReference type="NCBI Taxonomy" id="560253"/>
    <lineage>
        <taxon>Eukaryota</taxon>
        <taxon>Fungi</taxon>
        <taxon>Dikarya</taxon>
        <taxon>Ascomycota</taxon>
        <taxon>Pezizomycotina</taxon>
        <taxon>Lecanoromycetes</taxon>
        <taxon>OSLEUM clade</taxon>
        <taxon>Lecanoromycetidae</taxon>
        <taxon>Lecanorales</taxon>
        <taxon>Lecanorineae</taxon>
        <taxon>Parmeliaceae</taxon>
        <taxon>Letharia</taxon>
    </lineage>
</organism>
<protein>
    <submittedName>
        <fullName evidence="3">Uncharacterized protein</fullName>
    </submittedName>
</protein>
<reference evidence="3 4" key="1">
    <citation type="journal article" date="2020" name="Genomics">
        <title>Complete, high-quality genomes from long-read metagenomic sequencing of two wolf lichen thalli reveals enigmatic genome architecture.</title>
        <authorList>
            <person name="McKenzie S.K."/>
            <person name="Walston R.F."/>
            <person name="Allen J.L."/>
        </authorList>
    </citation>
    <scope>NUCLEOTIDE SEQUENCE [LARGE SCALE GENOMIC DNA]</scope>
    <source>
        <strain evidence="3">WasteWater1</strain>
    </source>
</reference>
<evidence type="ECO:0000313" key="3">
    <source>
        <dbReference type="EMBL" id="KAF6225550.1"/>
    </source>
</evidence>
<feature type="compositionally biased region" description="Basic and acidic residues" evidence="2">
    <location>
        <begin position="1044"/>
        <end position="1059"/>
    </location>
</feature>
<evidence type="ECO:0000256" key="1">
    <source>
        <dbReference type="SAM" id="Coils"/>
    </source>
</evidence>
<feature type="compositionally biased region" description="Polar residues" evidence="2">
    <location>
        <begin position="1324"/>
        <end position="1334"/>
    </location>
</feature>
<dbReference type="GeneID" id="59337945"/>
<feature type="compositionally biased region" description="Basic and acidic residues" evidence="2">
    <location>
        <begin position="711"/>
        <end position="738"/>
    </location>
</feature>
<name>A0A8H6CLF6_9LECA</name>
<feature type="compositionally biased region" description="Polar residues" evidence="2">
    <location>
        <begin position="1063"/>
        <end position="1074"/>
    </location>
</feature>
<feature type="compositionally biased region" description="Polar residues" evidence="2">
    <location>
        <begin position="533"/>
        <end position="542"/>
    </location>
</feature>
<feature type="compositionally biased region" description="Polar residues" evidence="2">
    <location>
        <begin position="467"/>
        <end position="490"/>
    </location>
</feature>
<feature type="compositionally biased region" description="Acidic residues" evidence="2">
    <location>
        <begin position="879"/>
        <end position="896"/>
    </location>
</feature>
<comment type="caution">
    <text evidence="3">The sequence shown here is derived from an EMBL/GenBank/DDBJ whole genome shotgun (WGS) entry which is preliminary data.</text>
</comment>
<feature type="compositionally biased region" description="Polar residues" evidence="2">
    <location>
        <begin position="1394"/>
        <end position="1405"/>
    </location>
</feature>
<feature type="compositionally biased region" description="Acidic residues" evidence="2">
    <location>
        <begin position="967"/>
        <end position="1008"/>
    </location>
</feature>
<feature type="compositionally biased region" description="Polar residues" evidence="2">
    <location>
        <begin position="1218"/>
        <end position="1229"/>
    </location>
</feature>
<feature type="region of interest" description="Disordered" evidence="2">
    <location>
        <begin position="131"/>
        <end position="156"/>
    </location>
</feature>